<evidence type="ECO:0000256" key="4">
    <source>
        <dbReference type="ARBA" id="ARBA00022989"/>
    </source>
</evidence>
<evidence type="ECO:0000256" key="2">
    <source>
        <dbReference type="ARBA" id="ARBA00007524"/>
    </source>
</evidence>
<dbReference type="InterPro" id="IPR038330">
    <property type="entry name" value="TspO/MBR-related_sf"/>
</dbReference>
<feature type="transmembrane region" description="Helical" evidence="6">
    <location>
        <begin position="21"/>
        <end position="42"/>
    </location>
</feature>
<keyword evidence="5 6" id="KW-0472">Membrane</keyword>
<dbReference type="InterPro" id="IPR004307">
    <property type="entry name" value="TspO_MBR"/>
</dbReference>
<dbReference type="FunFam" id="1.20.1260.100:FF:000001">
    <property type="entry name" value="translocator protein 2"/>
    <property type="match status" value="1"/>
</dbReference>
<gene>
    <name evidence="7" type="ORF">IHV25_00905</name>
</gene>
<evidence type="ECO:0000256" key="1">
    <source>
        <dbReference type="ARBA" id="ARBA00004141"/>
    </source>
</evidence>
<dbReference type="GO" id="GO:0016020">
    <property type="term" value="C:membrane"/>
    <property type="evidence" value="ECO:0007669"/>
    <property type="project" value="UniProtKB-SubCell"/>
</dbReference>
<dbReference type="PIRSF" id="PIRSF005859">
    <property type="entry name" value="PBR"/>
    <property type="match status" value="1"/>
</dbReference>
<accession>A0A8J6YH58</accession>
<comment type="similarity">
    <text evidence="2">Belongs to the TspO/BZRP family.</text>
</comment>
<reference evidence="7" key="1">
    <citation type="submission" date="2020-10" db="EMBL/GenBank/DDBJ databases">
        <title>Genome sequence of the unusual species of purple photosynthetic bacteria, Phaeovibrio sulfidiphilus DSM 23193, type strain.</title>
        <authorList>
            <person name="Kyndt J.A."/>
            <person name="Meyer T.E."/>
        </authorList>
    </citation>
    <scope>NUCLEOTIDE SEQUENCE</scope>
    <source>
        <strain evidence="7">DSM 23193</strain>
    </source>
</reference>
<dbReference type="EMBL" id="JACZHT010000001">
    <property type="protein sequence ID" value="MBE1236216.1"/>
    <property type="molecule type" value="Genomic_DNA"/>
</dbReference>
<dbReference type="Pfam" id="PF03073">
    <property type="entry name" value="TspO_MBR"/>
    <property type="match status" value="1"/>
</dbReference>
<proteinExistence type="inferred from homology"/>
<dbReference type="PANTHER" id="PTHR10057">
    <property type="entry name" value="PERIPHERAL-TYPE BENZODIAZEPINE RECEPTOR"/>
    <property type="match status" value="1"/>
</dbReference>
<comment type="caution">
    <text evidence="7">The sequence shown here is derived from an EMBL/GenBank/DDBJ whole genome shotgun (WGS) entry which is preliminary data.</text>
</comment>
<feature type="transmembrane region" description="Helical" evidence="6">
    <location>
        <begin position="147"/>
        <end position="169"/>
    </location>
</feature>
<dbReference type="RefSeq" id="WP_192533087.1">
    <property type="nucleotide sequence ID" value="NZ_JACZHT010000001.1"/>
</dbReference>
<dbReference type="AlphaFoldDB" id="A0A8J6YH58"/>
<keyword evidence="8" id="KW-1185">Reference proteome</keyword>
<dbReference type="Proteomes" id="UP000631034">
    <property type="component" value="Unassembled WGS sequence"/>
</dbReference>
<name>A0A8J6YH58_9PROT</name>
<evidence type="ECO:0000256" key="3">
    <source>
        <dbReference type="ARBA" id="ARBA00022692"/>
    </source>
</evidence>
<dbReference type="PANTHER" id="PTHR10057:SF0">
    <property type="entry name" value="TRANSLOCATOR PROTEIN"/>
    <property type="match status" value="1"/>
</dbReference>
<dbReference type="GO" id="GO:0033013">
    <property type="term" value="P:tetrapyrrole metabolic process"/>
    <property type="evidence" value="ECO:0007669"/>
    <property type="project" value="UniProtKB-ARBA"/>
</dbReference>
<sequence>MAFEALKTRMDSLVGNAANPWKVLAGLSGYVVVIAVLGGVVTRGNLVWYDALNKSFFIPPNWAFGPAWTVFFVLMTAAAWLVWRRLGWPASKTPLALWVFQLVLNLSWSTVFFAWHMLAGAFLVSLVFVAAVAVTTKSFFAADRTAGLLMLPVLAWVTFASVLSLSMWITNF</sequence>
<evidence type="ECO:0000256" key="5">
    <source>
        <dbReference type="ARBA" id="ARBA00023136"/>
    </source>
</evidence>
<feature type="transmembrane region" description="Helical" evidence="6">
    <location>
        <begin position="121"/>
        <end position="140"/>
    </location>
</feature>
<keyword evidence="3 6" id="KW-0812">Transmembrane</keyword>
<feature type="transmembrane region" description="Helical" evidence="6">
    <location>
        <begin position="62"/>
        <end position="83"/>
    </location>
</feature>
<evidence type="ECO:0000256" key="6">
    <source>
        <dbReference type="SAM" id="Phobius"/>
    </source>
</evidence>
<dbReference type="Gene3D" id="1.20.1260.100">
    <property type="entry name" value="TspO/MBR protein"/>
    <property type="match status" value="1"/>
</dbReference>
<keyword evidence="4 6" id="KW-1133">Transmembrane helix</keyword>
<evidence type="ECO:0000313" key="7">
    <source>
        <dbReference type="EMBL" id="MBE1236216.1"/>
    </source>
</evidence>
<organism evidence="7 8">
    <name type="scientific">Phaeovibrio sulfidiphilus</name>
    <dbReference type="NCBI Taxonomy" id="1220600"/>
    <lineage>
        <taxon>Bacteria</taxon>
        <taxon>Pseudomonadati</taxon>
        <taxon>Pseudomonadota</taxon>
        <taxon>Alphaproteobacteria</taxon>
        <taxon>Rhodospirillales</taxon>
        <taxon>Rhodospirillaceae</taxon>
        <taxon>Phaeovibrio</taxon>
    </lineage>
</organism>
<dbReference type="CDD" id="cd15904">
    <property type="entry name" value="TSPO_MBR"/>
    <property type="match status" value="1"/>
</dbReference>
<protein>
    <submittedName>
        <fullName evidence="7">Tryptophan-rich sensory protein</fullName>
    </submittedName>
</protein>
<evidence type="ECO:0000313" key="8">
    <source>
        <dbReference type="Proteomes" id="UP000631034"/>
    </source>
</evidence>
<feature type="transmembrane region" description="Helical" evidence="6">
    <location>
        <begin position="95"/>
        <end position="115"/>
    </location>
</feature>
<comment type="subcellular location">
    <subcellularLocation>
        <location evidence="1">Membrane</location>
        <topology evidence="1">Multi-pass membrane protein</topology>
    </subcellularLocation>
</comment>